<dbReference type="AlphaFoldDB" id="A0A660DYM3"/>
<dbReference type="Proteomes" id="UP000289996">
    <property type="component" value="Unassembled WGS sequence"/>
</dbReference>
<evidence type="ECO:0000313" key="2">
    <source>
        <dbReference type="Proteomes" id="UP000289996"/>
    </source>
</evidence>
<dbReference type="EMBL" id="UYIG01000126">
    <property type="protein sequence ID" value="VDG28874.1"/>
    <property type="molecule type" value="Genomic_DNA"/>
</dbReference>
<name>A0A660DYM3_9LACO</name>
<accession>A0A660DYM3</accession>
<protein>
    <submittedName>
        <fullName evidence="1">Tagatose-bisphosphate aldolase [Lactobacillus plantarum subsp. plantarum]</fullName>
    </submittedName>
</protein>
<dbReference type="RefSeq" id="WP_130851882.1">
    <property type="nucleotide sequence ID" value="NZ_UYIG01000126.1"/>
</dbReference>
<reference evidence="1 2" key="1">
    <citation type="submission" date="2018-11" db="EMBL/GenBank/DDBJ databases">
        <authorList>
            <person name="Wuyts S."/>
        </authorList>
    </citation>
    <scope>NUCLEOTIDE SEQUENCE [LARGE SCALE GENOMIC DNA]</scope>
    <source>
        <strain evidence="1">Lactobacillus mudanjiangensis AMBF249</strain>
    </source>
</reference>
<gene>
    <name evidence="1" type="ORF">MUDAN_MDHGFNIF_03275</name>
</gene>
<evidence type="ECO:0000313" key="1">
    <source>
        <dbReference type="EMBL" id="VDG28874.1"/>
    </source>
</evidence>
<proteinExistence type="predicted"/>
<keyword evidence="2" id="KW-1185">Reference proteome</keyword>
<sequence>MNRVELALQQRKQSILTANENELLTSIAYATTTGVIKKSNAKQYSSRFLGELRDNGIVIIKPKYAANSEWNFTLTDPGVLTDEN</sequence>
<organism evidence="1 2">
    <name type="scientific">Lactiplantibacillus mudanjiangensis</name>
    <dbReference type="NCBI Taxonomy" id="1296538"/>
    <lineage>
        <taxon>Bacteria</taxon>
        <taxon>Bacillati</taxon>
        <taxon>Bacillota</taxon>
        <taxon>Bacilli</taxon>
        <taxon>Lactobacillales</taxon>
        <taxon>Lactobacillaceae</taxon>
        <taxon>Lactiplantibacillus</taxon>
    </lineage>
</organism>